<reference evidence="2" key="1">
    <citation type="journal article" date="2019" name="bioRxiv">
        <title>The Genome of the Zebra Mussel, Dreissena polymorpha: A Resource for Invasive Species Research.</title>
        <authorList>
            <person name="McCartney M.A."/>
            <person name="Auch B."/>
            <person name="Kono T."/>
            <person name="Mallez S."/>
            <person name="Zhang Y."/>
            <person name="Obille A."/>
            <person name="Becker A."/>
            <person name="Abrahante J.E."/>
            <person name="Garbe J."/>
            <person name="Badalamenti J.P."/>
            <person name="Herman A."/>
            <person name="Mangelson H."/>
            <person name="Liachko I."/>
            <person name="Sullivan S."/>
            <person name="Sone E.D."/>
            <person name="Koren S."/>
            <person name="Silverstein K.A.T."/>
            <person name="Beckman K.B."/>
            <person name="Gohl D.M."/>
        </authorList>
    </citation>
    <scope>NUCLEOTIDE SEQUENCE</scope>
    <source>
        <strain evidence="2">Duluth1</strain>
        <tissue evidence="2">Whole animal</tissue>
    </source>
</reference>
<dbReference type="AlphaFoldDB" id="A0A9D4MZ26"/>
<sequence length="106" mass="11811">MPSGKTKFNPSWMEKLDNIGKTLGSWCKRDTGNEFAGYCTVCMKSISCNSDANNLISHADGQKHKENMKYMHDNSQKRLFGSAPKPSSSQGGWDKSICMQVHPSHN</sequence>
<evidence type="ECO:0000313" key="2">
    <source>
        <dbReference type="EMBL" id="KAH3884349.1"/>
    </source>
</evidence>
<name>A0A9D4MZ26_DREPO</name>
<reference evidence="2" key="2">
    <citation type="submission" date="2020-11" db="EMBL/GenBank/DDBJ databases">
        <authorList>
            <person name="McCartney M.A."/>
            <person name="Auch B."/>
            <person name="Kono T."/>
            <person name="Mallez S."/>
            <person name="Becker A."/>
            <person name="Gohl D.M."/>
            <person name="Silverstein K.A.T."/>
            <person name="Koren S."/>
            <person name="Bechman K.B."/>
            <person name="Herman A."/>
            <person name="Abrahante J.E."/>
            <person name="Garbe J."/>
        </authorList>
    </citation>
    <scope>NUCLEOTIDE SEQUENCE</scope>
    <source>
        <strain evidence="2">Duluth1</strain>
        <tissue evidence="2">Whole animal</tissue>
    </source>
</reference>
<evidence type="ECO:0008006" key="4">
    <source>
        <dbReference type="Google" id="ProtNLM"/>
    </source>
</evidence>
<protein>
    <recommendedName>
        <fullName evidence="4">Matrin-type domain-containing protein</fullName>
    </recommendedName>
</protein>
<gene>
    <name evidence="2" type="ORF">DPMN_008327</name>
</gene>
<dbReference type="EMBL" id="JAIWYP010000001">
    <property type="protein sequence ID" value="KAH3884349.1"/>
    <property type="molecule type" value="Genomic_DNA"/>
</dbReference>
<feature type="region of interest" description="Disordered" evidence="1">
    <location>
        <begin position="73"/>
        <end position="96"/>
    </location>
</feature>
<evidence type="ECO:0000313" key="3">
    <source>
        <dbReference type="Proteomes" id="UP000828390"/>
    </source>
</evidence>
<keyword evidence="3" id="KW-1185">Reference proteome</keyword>
<comment type="caution">
    <text evidence="2">The sequence shown here is derived from an EMBL/GenBank/DDBJ whole genome shotgun (WGS) entry which is preliminary data.</text>
</comment>
<proteinExistence type="predicted"/>
<dbReference type="Proteomes" id="UP000828390">
    <property type="component" value="Unassembled WGS sequence"/>
</dbReference>
<accession>A0A9D4MZ26</accession>
<evidence type="ECO:0000256" key="1">
    <source>
        <dbReference type="SAM" id="MobiDB-lite"/>
    </source>
</evidence>
<dbReference type="Gene3D" id="3.30.160.60">
    <property type="entry name" value="Classic Zinc Finger"/>
    <property type="match status" value="1"/>
</dbReference>
<organism evidence="2 3">
    <name type="scientific">Dreissena polymorpha</name>
    <name type="common">Zebra mussel</name>
    <name type="synonym">Mytilus polymorpha</name>
    <dbReference type="NCBI Taxonomy" id="45954"/>
    <lineage>
        <taxon>Eukaryota</taxon>
        <taxon>Metazoa</taxon>
        <taxon>Spiralia</taxon>
        <taxon>Lophotrochozoa</taxon>
        <taxon>Mollusca</taxon>
        <taxon>Bivalvia</taxon>
        <taxon>Autobranchia</taxon>
        <taxon>Heteroconchia</taxon>
        <taxon>Euheterodonta</taxon>
        <taxon>Imparidentia</taxon>
        <taxon>Neoheterodontei</taxon>
        <taxon>Myida</taxon>
        <taxon>Dreissenoidea</taxon>
        <taxon>Dreissenidae</taxon>
        <taxon>Dreissena</taxon>
    </lineage>
</organism>